<dbReference type="PANTHER" id="PTHR45706:SF1">
    <property type="entry name" value="PEZ, ISOFORM A"/>
    <property type="match status" value="1"/>
</dbReference>
<feature type="region of interest" description="Disordered" evidence="4">
    <location>
        <begin position="2376"/>
        <end position="2421"/>
    </location>
</feature>
<feature type="compositionally biased region" description="Low complexity" evidence="4">
    <location>
        <begin position="985"/>
        <end position="1000"/>
    </location>
</feature>
<dbReference type="EMBL" id="CAXLJL010000789">
    <property type="protein sequence ID" value="CAL5140817.1"/>
    <property type="molecule type" value="Genomic_DNA"/>
</dbReference>
<feature type="region of interest" description="Disordered" evidence="4">
    <location>
        <begin position="802"/>
        <end position="841"/>
    </location>
</feature>
<evidence type="ECO:0000256" key="4">
    <source>
        <dbReference type="SAM" id="MobiDB-lite"/>
    </source>
</evidence>
<dbReference type="Gene3D" id="2.30.29.30">
    <property type="entry name" value="Pleckstrin-homology domain (PH domain)/Phosphotyrosine-binding domain (PTB)"/>
    <property type="match status" value="1"/>
</dbReference>
<reference evidence="6" key="1">
    <citation type="submission" date="2024-06" db="EMBL/GenBank/DDBJ databases">
        <authorList>
            <person name="Liu X."/>
            <person name="Lenzi L."/>
            <person name="Haldenby T S."/>
            <person name="Uol C."/>
        </authorList>
    </citation>
    <scope>NUCLEOTIDE SEQUENCE</scope>
</reference>
<feature type="compositionally biased region" description="Basic and acidic residues" evidence="4">
    <location>
        <begin position="1032"/>
        <end position="1049"/>
    </location>
</feature>
<feature type="region of interest" description="Disordered" evidence="4">
    <location>
        <begin position="1032"/>
        <end position="1069"/>
    </location>
</feature>
<dbReference type="PANTHER" id="PTHR45706">
    <property type="entry name" value="TYROSINE-PROTEIN PHOSPHATASE"/>
    <property type="match status" value="1"/>
</dbReference>
<dbReference type="InterPro" id="IPR035963">
    <property type="entry name" value="FERM_2"/>
</dbReference>
<evidence type="ECO:0000313" key="6">
    <source>
        <dbReference type="EMBL" id="CAL5140817.1"/>
    </source>
</evidence>
<feature type="compositionally biased region" description="Basic and acidic residues" evidence="4">
    <location>
        <begin position="576"/>
        <end position="590"/>
    </location>
</feature>
<accession>A0AAV2TVE9</accession>
<gene>
    <name evidence="6" type="ORF">CDAUBV1_LOCUS16121</name>
</gene>
<dbReference type="InterPro" id="IPR018980">
    <property type="entry name" value="FERM_PH-like_C"/>
</dbReference>
<sequence>MPIKLNFKRTHRYNVSAKDLYVIRIFTLDGTCVEYTVSSTTTGRDALEYVAQRLDIEDICFFGFKYEDWSGECRWLFLNKSVKKQLDKHARQHALTLTVMLFIDNPQFICDSQLRRFFYLQLKQDVATGLLPVTLKLGIKLSAYSLQADFGDFVDVETTLSNWRERSSLNDGVLCGAFDLSTTEYVDDILWGYLHLQGVSQDNAVWYFLDEIRHVPRYGVRTFRGMTCRNEPAELGVSRNGITITTLEPQQRTTVNLKWEHIKDLTYSRKTFTIQLLKKTKSVHFLFEDNENARYLWQFCIQMHSSYIEYWTRVKSAPQQPAIHVSEPPDILRGTELRYANPESPVINEPTLNRSSSSLAPAVVTPSSTDAAAGQLVPLTSGFHSSQQLVVRQNIARPSSTQGLNSDFHNNQTPSDGDTFNQPRSFKIDPALAHLSTSAPTEDVGSSAVQSPEQLDPASIAFLTAIQEGGVGDSESGTLVGRWSLRSGADTIDSQMINQGCVACIPGKECLRPTGWFQPRAGVSNLDSGTRVTKPAESRQNGIRGDKTAGADEGLVERQHLGHSHHRGHHRRHHHQQQDQEKRAEPGERSHRGHQLKRQRQSGTADNRKMVPSTLPRTATTNQSAVLAISPVDVLITAGPSSPSSLASSDSSSEHGIVSSRASFSSSSSSCSEPVKKPSVPCDSGDESCSSSSSTSSMNSAGPNEYNGTEASKKSSFTFTTALCSAAHNTSFKPGGKQATRANSTGSTMGSGRKLWHEIIQSNAGGLRPLLSGFGQRHYRPQAQLKRQQAAVADALSQEHNVEPTAGLGSRGPCSTGADRQQQGQTKTRSPGGHRPQPLNNRKTLHEFQQWLTTAKQRLPVVWTSTMSGGRGMTLQISTPIRHTEASGQIASDLEVKQNELLPSTANVCPMGVSESSRLSINHESSEEVSRLARSSSEACARKLAESAVPENYKLGAPHSSQQQSPSCNSDSNAVSFVADGKLQSGGSAAGPPGSGPTPSIHLHPPSPTQKSHNCDSLCTGCDGVRQKDMWSYDENKNSDGGYRKKSDRSPGMNSHIASSASRTAQTKSYTTCSKTGRNANFDLIPDQQPQSVKNDGSEKLEDTFSANVIRSGPLQRQGAFRVSPSWRLMPCPLTSVEAHRLAITPPRNPARSCGNETVHVGSDLTKGIPGSTSTQRANHRIATGAFNLTTQPAGAQSVASRMANREGLSKIFEEAYDASKDNGNGHYSAPPSTPSGRLHFVWIDGNVSSDGTALVSQETEEHGRFEQENGEALCQIRTRDDQTQAQKRTPEVVTRVNLSNYLANPSSVPTPDVAFLSRYSSSTHNYTPPRPGSSQGHSTADQGSDQSRQSFENNPTVSSALTTSSSSEQSSTQRPPSGPLHLLTNSDIHQLLSLTNIKETELAHRLLAEYRQALLQQQSLHTNSVSTPNLTASQELQMFSSSTAAEDIEEVELEPEVKPESPKTKKPKEKKVKQSDSTALEKPRIRRKNRIPADPSNQCANSASSHRRGVKQKQNGPGGRNQSTNPSSLDSPDYVNAAAFCGESGGCAERPLSMTSSTDMESNGTFRILSSGDTRTSSVGGYSMGNLVGTCTGESGSIDDTSSPALDMMNNQKLKNLCSGRSVEQLSRSRVSTTNESVNREDVAQNGTNSVWNGSSLPPDLCLHLTKDDRADQTVENPGSDKLGEGVSLVENSSTTTATKSKHHLTGEYENLENLSNEKLQMIQAFRIPNAYSSPLNRTYQQTTGLQELPHALARSDSADGTLSSTHRNQYGSVSTLAYSTVSVPASPSSYSCSASTLSSSSTSSSELNYSTNAPSQRDTNLKSFYSPQNRLLKTRPQTQRMDHLGDHNYYPEIKDDGKSRSVLHCSKELCSKKGRNPNTNANSAGTSGVTSFAINKKHCECYCHYASTGGGAVTRNKLIKSSSLRMRGPDHSQLAALLSPCDSGLRFGRQKARSFDPFSVVSPRGSHDQRGLSQIHVSNDKYRISPLRSAQLHRRPKSQGKCLPVWRPRRQKTHLRRRSPFYKHPDYSSQSDEDKVTDLCYLSDREQYQNESNTSATLSPAESPPLSSASSYSFSASSLDVQGEEVCQRYGHWYAPSFQLMSAKALKEDRGRRGGSLDPEVAVQHQRIVNGKVQRRKITRQVPPAHQRPSHRRHASKQPDMAFRSGNKNSVDYSHFCDDSKECCSCSAFGFTAPYGANLVRQRHFSPDEYNLRLGGQPKRALTLMNCTTHTPVLFPHHVHHHHRRHRHVAIHRSSKNKTNGAGDGSGKPPVARRTSNELRDSGVCRTSIQSTTGTEDQQSEQTTNGSLSQSSASIQSVAPAKPQRPSDLTLLPRRFGAQFRSSLKTNTPPTNKPAATLDDRQVESGVTFEFHHNKTNTMPFNNSGKHEESGAQRKFSGPWPVGQKSLQPSPDLLRQTPSPNKLIMQDVNQAKSRAMNPDTTHASNRIQPNDTVVSHLYTTGGSHQKFSSPSADDVRVQSTNIPGYMTSSSSTGFRPENLTSYGKQQQKQQEQQNTKLGSPSTPTLICTASMVLNQLQTNLDPISSAENAKHTAFVGTTTVKKKALNFSSGERMTSQLLRGGSVEPSDLTRRTVASYPTKSGAEIGSPGLVDENHSHPRPHSGMLARSPVNRPSKLAMPHSLLGSPSAKKNFSSLSSISRGVSAKSGTGDALNTTSYGTSGLYTVFTKPRYAP</sequence>
<dbReference type="CDD" id="cd14473">
    <property type="entry name" value="FERM_B-lobe"/>
    <property type="match status" value="1"/>
</dbReference>
<feature type="compositionally biased region" description="Low complexity" evidence="4">
    <location>
        <begin position="1357"/>
        <end position="1373"/>
    </location>
</feature>
<feature type="region of interest" description="Disordered" evidence="4">
    <location>
        <begin position="2483"/>
        <end position="2524"/>
    </location>
</feature>
<feature type="compositionally biased region" description="Polar residues" evidence="4">
    <location>
        <begin position="1321"/>
        <end position="1356"/>
    </location>
</feature>
<keyword evidence="3" id="KW-0904">Protein phosphatase</keyword>
<feature type="region of interest" description="Disordered" evidence="4">
    <location>
        <begin position="1321"/>
        <end position="1383"/>
    </location>
</feature>
<feature type="compositionally biased region" description="Low complexity" evidence="4">
    <location>
        <begin position="2346"/>
        <end position="2359"/>
    </location>
</feature>
<feature type="compositionally biased region" description="Low complexity" evidence="4">
    <location>
        <begin position="641"/>
        <end position="651"/>
    </location>
</feature>
<evidence type="ECO:0000313" key="7">
    <source>
        <dbReference type="Proteomes" id="UP001497525"/>
    </source>
</evidence>
<feature type="compositionally biased region" description="Low complexity" evidence="4">
    <location>
        <begin position="1794"/>
        <end position="1814"/>
    </location>
</feature>
<feature type="compositionally biased region" description="Low complexity" evidence="4">
    <location>
        <begin position="2057"/>
        <end position="2074"/>
    </location>
</feature>
<feature type="compositionally biased region" description="Basic residues" evidence="4">
    <location>
        <begin position="561"/>
        <end position="575"/>
    </location>
</feature>
<feature type="region of interest" description="Disordered" evidence="4">
    <location>
        <begin position="561"/>
        <end position="619"/>
    </location>
</feature>
<comment type="caution">
    <text evidence="6">The sequence shown here is derived from an EMBL/GenBank/DDBJ whole genome shotgun (WGS) entry which is preliminary data.</text>
</comment>
<feature type="compositionally biased region" description="Polar residues" evidence="4">
    <location>
        <begin position="818"/>
        <end position="829"/>
    </location>
</feature>
<feature type="region of interest" description="Disordered" evidence="4">
    <location>
        <begin position="730"/>
        <end position="751"/>
    </location>
</feature>
<feature type="region of interest" description="Disordered" evidence="4">
    <location>
        <begin position="1991"/>
        <end position="2036"/>
    </location>
</feature>
<feature type="region of interest" description="Disordered" evidence="4">
    <location>
        <begin position="954"/>
        <end position="1015"/>
    </location>
</feature>
<dbReference type="Gene3D" id="3.10.20.90">
    <property type="entry name" value="Phosphatidylinositol 3-kinase Catalytic Subunit, Chain A, domain 1"/>
    <property type="match status" value="1"/>
</dbReference>
<dbReference type="EC" id="3.1.3.48" evidence="1"/>
<dbReference type="InterPro" id="IPR000299">
    <property type="entry name" value="FERM_domain"/>
</dbReference>
<feature type="compositionally biased region" description="Low complexity" evidence="4">
    <location>
        <begin position="687"/>
        <end position="700"/>
    </location>
</feature>
<feature type="region of interest" description="Disordered" evidence="4">
    <location>
        <begin position="2634"/>
        <end position="2679"/>
    </location>
</feature>
<feature type="region of interest" description="Disordered" evidence="4">
    <location>
        <begin position="399"/>
        <end position="424"/>
    </location>
</feature>
<feature type="compositionally biased region" description="Polar residues" evidence="4">
    <location>
        <begin position="959"/>
        <end position="975"/>
    </location>
</feature>
<dbReference type="InterPro" id="IPR014352">
    <property type="entry name" value="FERM/acyl-CoA-bd_prot_sf"/>
</dbReference>
<feature type="region of interest" description="Disordered" evidence="4">
    <location>
        <begin position="1446"/>
        <end position="1533"/>
    </location>
</feature>
<dbReference type="SUPFAM" id="SSF50729">
    <property type="entry name" value="PH domain-like"/>
    <property type="match status" value="1"/>
</dbReference>
<name>A0AAV2TVE9_CALDB</name>
<feature type="region of interest" description="Disordered" evidence="4">
    <location>
        <begin position="2242"/>
        <end position="2363"/>
    </location>
</feature>
<dbReference type="Pfam" id="PF00373">
    <property type="entry name" value="FERM_M"/>
    <property type="match status" value="1"/>
</dbReference>
<feature type="compositionally biased region" description="Low complexity" evidence="4">
    <location>
        <begin position="659"/>
        <end position="672"/>
    </location>
</feature>
<evidence type="ECO:0000256" key="1">
    <source>
        <dbReference type="ARBA" id="ARBA00013064"/>
    </source>
</evidence>
<feature type="domain" description="FERM" evidence="5">
    <location>
        <begin position="21"/>
        <end position="311"/>
    </location>
</feature>
<feature type="compositionally biased region" description="Polar residues" evidence="4">
    <location>
        <begin position="2483"/>
        <end position="2505"/>
    </location>
</feature>
<proteinExistence type="predicted"/>
<evidence type="ECO:0000259" key="5">
    <source>
        <dbReference type="PROSITE" id="PS50057"/>
    </source>
</evidence>
<dbReference type="CDD" id="cd17099">
    <property type="entry name" value="FERM_F1_PTPN14_like"/>
    <property type="match status" value="1"/>
</dbReference>
<feature type="compositionally biased region" description="Polar residues" evidence="4">
    <location>
        <begin position="740"/>
        <end position="750"/>
    </location>
</feature>
<dbReference type="InterPro" id="IPR019748">
    <property type="entry name" value="FERM_central"/>
</dbReference>
<evidence type="ECO:0000256" key="3">
    <source>
        <dbReference type="ARBA" id="ARBA00022912"/>
    </source>
</evidence>
<feature type="compositionally biased region" description="Polar residues" evidence="4">
    <location>
        <begin position="1052"/>
        <end position="1069"/>
    </location>
</feature>
<dbReference type="GO" id="GO:0004725">
    <property type="term" value="F:protein tyrosine phosphatase activity"/>
    <property type="evidence" value="ECO:0007669"/>
    <property type="project" value="UniProtKB-EC"/>
</dbReference>
<feature type="compositionally biased region" description="Basic residues" evidence="4">
    <location>
        <begin position="591"/>
        <end position="600"/>
    </location>
</feature>
<feature type="region of interest" description="Disordered" evidence="4">
    <location>
        <begin position="2139"/>
        <end position="2167"/>
    </location>
</feature>
<dbReference type="SMART" id="SM01196">
    <property type="entry name" value="FERM_C"/>
    <property type="match status" value="1"/>
</dbReference>
<keyword evidence="2" id="KW-0378">Hydrolase</keyword>
<feature type="region of interest" description="Disordered" evidence="4">
    <location>
        <begin position="1631"/>
        <end position="1654"/>
    </location>
</feature>
<feature type="region of interest" description="Disordered" evidence="4">
    <location>
        <begin position="1794"/>
        <end position="1823"/>
    </location>
</feature>
<dbReference type="InterPro" id="IPR011993">
    <property type="entry name" value="PH-like_dom_sf"/>
</dbReference>
<dbReference type="Pfam" id="PF09379">
    <property type="entry name" value="FERM_N"/>
    <property type="match status" value="1"/>
</dbReference>
<feature type="compositionally biased region" description="Basic residues" evidence="4">
    <location>
        <begin position="2009"/>
        <end position="2023"/>
    </location>
</feature>
<dbReference type="Proteomes" id="UP001497525">
    <property type="component" value="Unassembled WGS sequence"/>
</dbReference>
<protein>
    <recommendedName>
        <fullName evidence="1">protein-tyrosine-phosphatase</fullName>
        <ecNumber evidence="1">3.1.3.48</ecNumber>
    </recommendedName>
</protein>
<feature type="compositionally biased region" description="Polar residues" evidence="4">
    <location>
        <begin position="2287"/>
        <end position="2308"/>
    </location>
</feature>
<dbReference type="SUPFAM" id="SSF54236">
    <property type="entry name" value="Ubiquitin-like"/>
    <property type="match status" value="1"/>
</dbReference>
<feature type="region of interest" description="Disordered" evidence="4">
    <location>
        <begin position="1079"/>
        <end position="1098"/>
    </location>
</feature>
<dbReference type="Gene3D" id="1.20.80.10">
    <property type="match status" value="1"/>
</dbReference>
<feature type="region of interest" description="Disordered" evidence="4">
    <location>
        <begin position="2052"/>
        <end position="2074"/>
    </location>
</feature>
<dbReference type="SUPFAM" id="SSF47031">
    <property type="entry name" value="Second domain of FERM"/>
    <property type="match status" value="1"/>
</dbReference>
<feature type="compositionally biased region" description="Basic residues" evidence="4">
    <location>
        <begin position="2242"/>
        <end position="2258"/>
    </location>
</feature>
<feature type="region of interest" description="Disordered" evidence="4">
    <location>
        <begin position="516"/>
        <end position="548"/>
    </location>
</feature>
<feature type="compositionally biased region" description="Polar residues" evidence="4">
    <location>
        <begin position="1496"/>
        <end position="1505"/>
    </location>
</feature>
<feature type="compositionally biased region" description="Polar residues" evidence="4">
    <location>
        <begin position="2649"/>
        <end position="2661"/>
    </location>
</feature>
<dbReference type="PROSITE" id="PS50057">
    <property type="entry name" value="FERM_3"/>
    <property type="match status" value="1"/>
</dbReference>
<dbReference type="InterPro" id="IPR029071">
    <property type="entry name" value="Ubiquitin-like_domsf"/>
</dbReference>
<dbReference type="InterPro" id="IPR018979">
    <property type="entry name" value="FERM_N"/>
</dbReference>
<feature type="compositionally biased region" description="Low complexity" evidence="4">
    <location>
        <begin position="2506"/>
        <end position="2515"/>
    </location>
</feature>
<feature type="compositionally biased region" description="Low complexity" evidence="4">
    <location>
        <begin position="2309"/>
        <end position="2319"/>
    </location>
</feature>
<organism evidence="6 7">
    <name type="scientific">Calicophoron daubneyi</name>
    <name type="common">Rumen fluke</name>
    <name type="synonym">Paramphistomum daubneyi</name>
    <dbReference type="NCBI Taxonomy" id="300641"/>
    <lineage>
        <taxon>Eukaryota</taxon>
        <taxon>Metazoa</taxon>
        <taxon>Spiralia</taxon>
        <taxon>Lophotrochozoa</taxon>
        <taxon>Platyhelminthes</taxon>
        <taxon>Trematoda</taxon>
        <taxon>Digenea</taxon>
        <taxon>Plagiorchiida</taxon>
        <taxon>Pronocephalata</taxon>
        <taxon>Paramphistomoidea</taxon>
        <taxon>Paramphistomidae</taxon>
        <taxon>Calicophoron</taxon>
    </lineage>
</organism>
<feature type="region of interest" description="Disordered" evidence="4">
    <location>
        <begin position="640"/>
        <end position="711"/>
    </location>
</feature>
<dbReference type="Pfam" id="PF09380">
    <property type="entry name" value="FERM_C"/>
    <property type="match status" value="1"/>
</dbReference>
<evidence type="ECO:0000256" key="2">
    <source>
        <dbReference type="ARBA" id="ARBA00022801"/>
    </source>
</evidence>
<feature type="compositionally biased region" description="Polar residues" evidence="4">
    <location>
        <begin position="1513"/>
        <end position="1531"/>
    </location>
</feature>